<feature type="chain" id="PRO_5037300487" description="sn-glycerol-3-phosphate-binding periplasmic protein UgpB" evidence="9">
    <location>
        <begin position="26"/>
        <end position="428"/>
    </location>
</feature>
<comment type="caution">
    <text evidence="10">The sequence shown here is derived from an EMBL/GenBank/DDBJ whole genome shotgun (WGS) entry which is preliminary data.</text>
</comment>
<evidence type="ECO:0000256" key="3">
    <source>
        <dbReference type="ARBA" id="ARBA00011557"/>
    </source>
</evidence>
<dbReference type="Proteomes" id="UP000605148">
    <property type="component" value="Unassembled WGS sequence"/>
</dbReference>
<evidence type="ECO:0000256" key="8">
    <source>
        <dbReference type="ARBA" id="ARBA00034473"/>
    </source>
</evidence>
<evidence type="ECO:0000256" key="5">
    <source>
        <dbReference type="ARBA" id="ARBA00022448"/>
    </source>
</evidence>
<dbReference type="PANTHER" id="PTHR43649:SF31">
    <property type="entry name" value="SN-GLYCEROL-3-PHOSPHATE-BINDING PERIPLASMIC PROTEIN UGPB"/>
    <property type="match status" value="1"/>
</dbReference>
<sequence length="428" mass="46463">MTKQFRIALAAGVASAALTAGAAFAETELRMAWYNDGIEGEVMQDILDRFNADNPDINVVLDVLPYKAILESLPVQLAAGEGPDLARVTDLGGLSQYYMDLTPYISNPDYWRENFGPFLKWMQPVGAEPQISGFMTQLTVTGPYVNKTLFEQAGVAMPGENATWSDWAAASREVAEKLDIPIPMAWDRSGHRVAGPAISMGAGMFDADGGPALVDDGLKAMATMLYDWHQDGTMAKELWGSVSGSQYLGANEEFANAQTVLYMSGSWQIPQFAEKIGDAFDWWAVPAPCGPAACTGMPGGAALVALKTSEHPEEVGKLMDYLSSEEVLNEFYGRTLFIPGHLGLAKSGVDFQTEDPRAEHALLTFASAVPGISPIAFDLQGYVHNRVMFNALISRLGEAIVGELTLDQAFDRMTQDVEQQIAEKQREN</sequence>
<keyword evidence="6 9" id="KW-0732">Signal</keyword>
<dbReference type="EMBL" id="BMFA01000008">
    <property type="protein sequence ID" value="GGB53682.1"/>
    <property type="molecule type" value="Genomic_DNA"/>
</dbReference>
<keyword evidence="5" id="KW-0813">Transport</keyword>
<evidence type="ECO:0000256" key="7">
    <source>
        <dbReference type="ARBA" id="ARBA00022764"/>
    </source>
</evidence>
<keyword evidence="11" id="KW-1185">Reference proteome</keyword>
<keyword evidence="7" id="KW-0574">Periplasm</keyword>
<evidence type="ECO:0000256" key="4">
    <source>
        <dbReference type="ARBA" id="ARBA00017470"/>
    </source>
</evidence>
<comment type="subcellular location">
    <subcellularLocation>
        <location evidence="1">Periplasm</location>
    </subcellularLocation>
</comment>
<dbReference type="Gene3D" id="3.40.190.10">
    <property type="entry name" value="Periplasmic binding protein-like II"/>
    <property type="match status" value="1"/>
</dbReference>
<comment type="function">
    <text evidence="8">Part of the ABC transporter complex UgpBAEC involved in sn-glycerol-3-phosphate (G3P) import. Binds G3P.</text>
</comment>
<dbReference type="InterPro" id="IPR050490">
    <property type="entry name" value="Bact_solute-bd_prot1"/>
</dbReference>
<feature type="signal peptide" evidence="9">
    <location>
        <begin position="1"/>
        <end position="25"/>
    </location>
</feature>
<evidence type="ECO:0000256" key="1">
    <source>
        <dbReference type="ARBA" id="ARBA00004418"/>
    </source>
</evidence>
<evidence type="ECO:0000313" key="11">
    <source>
        <dbReference type="Proteomes" id="UP000605148"/>
    </source>
</evidence>
<dbReference type="InterPro" id="IPR006059">
    <property type="entry name" value="SBP"/>
</dbReference>
<dbReference type="SUPFAM" id="SSF53850">
    <property type="entry name" value="Periplasmic binding protein-like II"/>
    <property type="match status" value="1"/>
</dbReference>
<evidence type="ECO:0000256" key="2">
    <source>
        <dbReference type="ARBA" id="ARBA00008520"/>
    </source>
</evidence>
<dbReference type="PANTHER" id="PTHR43649">
    <property type="entry name" value="ARABINOSE-BINDING PROTEIN-RELATED"/>
    <property type="match status" value="1"/>
</dbReference>
<dbReference type="RefSeq" id="WP_150496990.1">
    <property type="nucleotide sequence ID" value="NZ_BMFA01000008.1"/>
</dbReference>
<comment type="subunit">
    <text evidence="3">The complex is composed of two ATP-binding proteins (UgpC), two transmembrane proteins (UgpA and UgpE) and a solute-binding protein (UgpB).</text>
</comment>
<proteinExistence type="inferred from homology"/>
<name>A0A916X2I5_9HYPH</name>
<dbReference type="OrthoDB" id="6416561at2"/>
<organism evidence="10 11">
    <name type="scientific">Roseibium aquae</name>
    <dbReference type="NCBI Taxonomy" id="1323746"/>
    <lineage>
        <taxon>Bacteria</taxon>
        <taxon>Pseudomonadati</taxon>
        <taxon>Pseudomonadota</taxon>
        <taxon>Alphaproteobacteria</taxon>
        <taxon>Hyphomicrobiales</taxon>
        <taxon>Stappiaceae</taxon>
        <taxon>Roseibium</taxon>
    </lineage>
</organism>
<reference evidence="10" key="1">
    <citation type="journal article" date="2014" name="Int. J. Syst. Evol. Microbiol.">
        <title>Complete genome sequence of Corynebacterium casei LMG S-19264T (=DSM 44701T), isolated from a smear-ripened cheese.</title>
        <authorList>
            <consortium name="US DOE Joint Genome Institute (JGI-PGF)"/>
            <person name="Walter F."/>
            <person name="Albersmeier A."/>
            <person name="Kalinowski J."/>
            <person name="Ruckert C."/>
        </authorList>
    </citation>
    <scope>NUCLEOTIDE SEQUENCE</scope>
    <source>
        <strain evidence="10">CGMCC 1.12426</strain>
    </source>
</reference>
<accession>A0A916X2I5</accession>
<protein>
    <recommendedName>
        <fullName evidence="4">sn-glycerol-3-phosphate-binding periplasmic protein UgpB</fullName>
    </recommendedName>
</protein>
<evidence type="ECO:0000256" key="9">
    <source>
        <dbReference type="SAM" id="SignalP"/>
    </source>
</evidence>
<gene>
    <name evidence="10" type="ORF">GCM10011316_27120</name>
</gene>
<comment type="similarity">
    <text evidence="2">Belongs to the bacterial solute-binding protein 1 family.</text>
</comment>
<dbReference type="Pfam" id="PF01547">
    <property type="entry name" value="SBP_bac_1"/>
    <property type="match status" value="1"/>
</dbReference>
<dbReference type="AlphaFoldDB" id="A0A916X2I5"/>
<dbReference type="GO" id="GO:0042597">
    <property type="term" value="C:periplasmic space"/>
    <property type="evidence" value="ECO:0007669"/>
    <property type="project" value="UniProtKB-SubCell"/>
</dbReference>
<evidence type="ECO:0000313" key="10">
    <source>
        <dbReference type="EMBL" id="GGB53682.1"/>
    </source>
</evidence>
<evidence type="ECO:0000256" key="6">
    <source>
        <dbReference type="ARBA" id="ARBA00022729"/>
    </source>
</evidence>
<reference evidence="10" key="2">
    <citation type="submission" date="2020-09" db="EMBL/GenBank/DDBJ databases">
        <authorList>
            <person name="Sun Q."/>
            <person name="Zhou Y."/>
        </authorList>
    </citation>
    <scope>NUCLEOTIDE SEQUENCE</scope>
    <source>
        <strain evidence="10">CGMCC 1.12426</strain>
    </source>
</reference>